<feature type="transmembrane region" description="Helical" evidence="7">
    <location>
        <begin position="72"/>
        <end position="91"/>
    </location>
</feature>
<evidence type="ECO:0000313" key="9">
    <source>
        <dbReference type="EMBL" id="KYC39480.1"/>
    </source>
</evidence>
<evidence type="ECO:0000256" key="6">
    <source>
        <dbReference type="ARBA" id="ARBA00023136"/>
    </source>
</evidence>
<sequence length="293" mass="31634">MKLSLSKNVRRFLGYLFSLGVALLLGSAPTAIKEVIANLSPAGQLFMRCTIAAIIFTPFIRNLNTKLIRDGAILGLLLFSIYATEAIGLLTSSANRASFIFGLNIVFVMLFEFLLNKRLSTRVATTCLLAFVGIGLIILESGEPLAGNFWLLTCAFIDATQIVALGVFAPRHPPASLAAIQFWVIALLSLLWAAPTLTEQFEVVKAHPETLGYIAYMGIACSALAILLQTIAQRWIPSHEAAIFSATEPVFGAIFAFFFLGESFGIVGFVGAAMVLAGVTRILRGEEQREKVG</sequence>
<feature type="domain" description="EamA" evidence="8">
    <location>
        <begin position="13"/>
        <end position="138"/>
    </location>
</feature>
<feature type="transmembrane region" description="Helical" evidence="7">
    <location>
        <begin position="97"/>
        <end position="115"/>
    </location>
</feature>
<dbReference type="PANTHER" id="PTHR42920:SF5">
    <property type="entry name" value="EAMA DOMAIN-CONTAINING PROTEIN"/>
    <property type="match status" value="1"/>
</dbReference>
<dbReference type="Pfam" id="PF00892">
    <property type="entry name" value="EamA"/>
    <property type="match status" value="2"/>
</dbReference>
<dbReference type="STRING" id="128403.WA1_32705"/>
<dbReference type="PANTHER" id="PTHR42920">
    <property type="entry name" value="OS03G0707200 PROTEIN-RELATED"/>
    <property type="match status" value="1"/>
</dbReference>
<feature type="transmembrane region" description="Helical" evidence="7">
    <location>
        <begin position="145"/>
        <end position="168"/>
    </location>
</feature>
<evidence type="ECO:0000256" key="1">
    <source>
        <dbReference type="ARBA" id="ARBA00004651"/>
    </source>
</evidence>
<comment type="similarity">
    <text evidence="2">Belongs to the EamA transporter family.</text>
</comment>
<feature type="transmembrane region" description="Helical" evidence="7">
    <location>
        <begin position="213"/>
        <end position="232"/>
    </location>
</feature>
<dbReference type="SUPFAM" id="SSF103481">
    <property type="entry name" value="Multidrug resistance efflux transporter EmrE"/>
    <property type="match status" value="1"/>
</dbReference>
<dbReference type="OrthoDB" id="581400at2"/>
<name>A0A139X475_9CYAN</name>
<comment type="subcellular location">
    <subcellularLocation>
        <location evidence="1">Cell membrane</location>
        <topology evidence="1">Multi-pass membrane protein</topology>
    </subcellularLocation>
</comment>
<proteinExistence type="inferred from homology"/>
<accession>A0A139X475</accession>
<keyword evidence="3" id="KW-1003">Cell membrane</keyword>
<organism evidence="9 10">
    <name type="scientific">Scytonema hofmannii PCC 7110</name>
    <dbReference type="NCBI Taxonomy" id="128403"/>
    <lineage>
        <taxon>Bacteria</taxon>
        <taxon>Bacillati</taxon>
        <taxon>Cyanobacteriota</taxon>
        <taxon>Cyanophyceae</taxon>
        <taxon>Nostocales</taxon>
        <taxon>Scytonemataceae</taxon>
        <taxon>Scytonema</taxon>
    </lineage>
</organism>
<reference evidence="9 10" key="1">
    <citation type="journal article" date="2013" name="Genome Biol. Evol.">
        <title>Genomes of Stigonematalean cyanobacteria (subsection V) and the evolution of oxygenic photosynthesis from prokaryotes to plastids.</title>
        <authorList>
            <person name="Dagan T."/>
            <person name="Roettger M."/>
            <person name="Stucken K."/>
            <person name="Landan G."/>
            <person name="Koch R."/>
            <person name="Major P."/>
            <person name="Gould S.B."/>
            <person name="Goremykin V.V."/>
            <person name="Rippka R."/>
            <person name="Tandeau de Marsac N."/>
            <person name="Gugger M."/>
            <person name="Lockhart P.J."/>
            <person name="Allen J.F."/>
            <person name="Brune I."/>
            <person name="Maus I."/>
            <person name="Puhler A."/>
            <person name="Martin W.F."/>
        </authorList>
    </citation>
    <scope>NUCLEOTIDE SEQUENCE [LARGE SCALE GENOMIC DNA]</scope>
    <source>
        <strain evidence="9 10">PCC 7110</strain>
    </source>
</reference>
<evidence type="ECO:0000256" key="4">
    <source>
        <dbReference type="ARBA" id="ARBA00022692"/>
    </source>
</evidence>
<keyword evidence="4 7" id="KW-0812">Transmembrane</keyword>
<dbReference type="InterPro" id="IPR000620">
    <property type="entry name" value="EamA_dom"/>
</dbReference>
<comment type="caution">
    <text evidence="9">The sequence shown here is derived from an EMBL/GenBank/DDBJ whole genome shotgun (WGS) entry which is preliminary data.</text>
</comment>
<dbReference type="AlphaFoldDB" id="A0A139X475"/>
<keyword evidence="10" id="KW-1185">Reference proteome</keyword>
<evidence type="ECO:0000256" key="3">
    <source>
        <dbReference type="ARBA" id="ARBA00022475"/>
    </source>
</evidence>
<dbReference type="GO" id="GO:0005886">
    <property type="term" value="C:plasma membrane"/>
    <property type="evidence" value="ECO:0007669"/>
    <property type="project" value="UniProtKB-SubCell"/>
</dbReference>
<feature type="transmembrane region" description="Helical" evidence="7">
    <location>
        <begin position="175"/>
        <end position="193"/>
    </location>
</feature>
<feature type="transmembrane region" description="Helical" evidence="7">
    <location>
        <begin position="266"/>
        <end position="283"/>
    </location>
</feature>
<protein>
    <recommendedName>
        <fullName evidence="8">EamA domain-containing protein</fullName>
    </recommendedName>
</protein>
<evidence type="ECO:0000256" key="7">
    <source>
        <dbReference type="SAM" id="Phobius"/>
    </source>
</evidence>
<dbReference type="Proteomes" id="UP000076925">
    <property type="component" value="Unassembled WGS sequence"/>
</dbReference>
<evidence type="ECO:0000256" key="2">
    <source>
        <dbReference type="ARBA" id="ARBA00007362"/>
    </source>
</evidence>
<feature type="transmembrane region" description="Helical" evidence="7">
    <location>
        <begin position="44"/>
        <end position="60"/>
    </location>
</feature>
<evidence type="ECO:0000259" key="8">
    <source>
        <dbReference type="Pfam" id="PF00892"/>
    </source>
</evidence>
<feature type="domain" description="EamA" evidence="8">
    <location>
        <begin position="146"/>
        <end position="282"/>
    </location>
</feature>
<gene>
    <name evidence="9" type="ORF">WA1_32705</name>
</gene>
<keyword evidence="6 7" id="KW-0472">Membrane</keyword>
<dbReference type="EMBL" id="ANNX02000035">
    <property type="protein sequence ID" value="KYC39480.1"/>
    <property type="molecule type" value="Genomic_DNA"/>
</dbReference>
<dbReference type="InterPro" id="IPR051258">
    <property type="entry name" value="Diverse_Substrate_Transporter"/>
</dbReference>
<keyword evidence="5 7" id="KW-1133">Transmembrane helix</keyword>
<evidence type="ECO:0000313" key="10">
    <source>
        <dbReference type="Proteomes" id="UP000076925"/>
    </source>
</evidence>
<evidence type="ECO:0000256" key="5">
    <source>
        <dbReference type="ARBA" id="ARBA00022989"/>
    </source>
</evidence>
<feature type="transmembrane region" description="Helical" evidence="7">
    <location>
        <begin position="122"/>
        <end position="139"/>
    </location>
</feature>
<dbReference type="RefSeq" id="WP_017747298.1">
    <property type="nucleotide sequence ID" value="NZ_KQ976354.1"/>
</dbReference>
<dbReference type="InterPro" id="IPR037185">
    <property type="entry name" value="EmrE-like"/>
</dbReference>
<feature type="transmembrane region" description="Helical" evidence="7">
    <location>
        <begin position="12"/>
        <end position="32"/>
    </location>
</feature>
<feature type="transmembrane region" description="Helical" evidence="7">
    <location>
        <begin position="241"/>
        <end position="260"/>
    </location>
</feature>